<dbReference type="SUPFAM" id="SSF49899">
    <property type="entry name" value="Concanavalin A-like lectins/glucanases"/>
    <property type="match status" value="1"/>
</dbReference>
<feature type="domain" description="GH16" evidence="3">
    <location>
        <begin position="17"/>
        <end position="82"/>
    </location>
</feature>
<proteinExistence type="predicted"/>
<name>A0A7G2EXM7_ARATH</name>
<dbReference type="AlphaFoldDB" id="A0A7G2EXM7"/>
<keyword evidence="1" id="KW-0378">Hydrolase</keyword>
<dbReference type="Gene3D" id="2.60.120.200">
    <property type="match status" value="1"/>
</dbReference>
<sequence length="98" mass="10985">MFTANARARGRGAIDFDVNYVVTWGQDHILKLTQGKEVQLSMDYSSGSGFESKSHYGSGFFQMRIKLPPRDSAGVVTAFYTPTMRLTLSSWGIDKENR</sequence>
<reference evidence="4 5" key="1">
    <citation type="submission" date="2020-09" db="EMBL/GenBank/DDBJ databases">
        <authorList>
            <person name="Ashkenazy H."/>
        </authorList>
    </citation>
    <scope>NUCLEOTIDE SEQUENCE [LARGE SCALE GENOMIC DNA]</scope>
    <source>
        <strain evidence="5">cv. Cdm-0</strain>
    </source>
</reference>
<dbReference type="GO" id="GO:0004553">
    <property type="term" value="F:hydrolase activity, hydrolyzing O-glycosyl compounds"/>
    <property type="evidence" value="ECO:0007669"/>
    <property type="project" value="InterPro"/>
</dbReference>
<accession>A0A7G2EXM7</accession>
<evidence type="ECO:0000259" key="3">
    <source>
        <dbReference type="Pfam" id="PF00722"/>
    </source>
</evidence>
<dbReference type="EMBL" id="LR881469">
    <property type="protein sequence ID" value="CAD5327753.1"/>
    <property type="molecule type" value="Genomic_DNA"/>
</dbReference>
<evidence type="ECO:0000313" key="4">
    <source>
        <dbReference type="EMBL" id="CAD5327753.1"/>
    </source>
</evidence>
<dbReference type="Proteomes" id="UP000516314">
    <property type="component" value="Chromosome 4"/>
</dbReference>
<dbReference type="Pfam" id="PF00722">
    <property type="entry name" value="Glyco_hydro_16"/>
    <property type="match status" value="1"/>
</dbReference>
<dbReference type="GO" id="GO:0005975">
    <property type="term" value="P:carbohydrate metabolic process"/>
    <property type="evidence" value="ECO:0007669"/>
    <property type="project" value="InterPro"/>
</dbReference>
<gene>
    <name evidence="4" type="ORF">AT9943_LOCUS15441</name>
</gene>
<protein>
    <submittedName>
        <fullName evidence="4">(thale cress) hypothetical protein</fullName>
    </submittedName>
</protein>
<dbReference type="InterPro" id="IPR000757">
    <property type="entry name" value="Beta-glucanase-like"/>
</dbReference>
<dbReference type="InterPro" id="IPR044791">
    <property type="entry name" value="Beta-glucanase/XTH"/>
</dbReference>
<keyword evidence="2" id="KW-0326">Glycosidase</keyword>
<evidence type="ECO:0000256" key="2">
    <source>
        <dbReference type="ARBA" id="ARBA00023295"/>
    </source>
</evidence>
<dbReference type="InterPro" id="IPR013320">
    <property type="entry name" value="ConA-like_dom_sf"/>
</dbReference>
<dbReference type="PANTHER" id="PTHR31062">
    <property type="entry name" value="XYLOGLUCAN ENDOTRANSGLUCOSYLASE/HYDROLASE PROTEIN 8-RELATED"/>
    <property type="match status" value="1"/>
</dbReference>
<evidence type="ECO:0000256" key="1">
    <source>
        <dbReference type="ARBA" id="ARBA00022801"/>
    </source>
</evidence>
<evidence type="ECO:0000313" key="5">
    <source>
        <dbReference type="Proteomes" id="UP000516314"/>
    </source>
</evidence>
<organism evidence="4 5">
    <name type="scientific">Arabidopsis thaliana</name>
    <name type="common">Mouse-ear cress</name>
    <dbReference type="NCBI Taxonomy" id="3702"/>
    <lineage>
        <taxon>Eukaryota</taxon>
        <taxon>Viridiplantae</taxon>
        <taxon>Streptophyta</taxon>
        <taxon>Embryophyta</taxon>
        <taxon>Tracheophyta</taxon>
        <taxon>Spermatophyta</taxon>
        <taxon>Magnoliopsida</taxon>
        <taxon>eudicotyledons</taxon>
        <taxon>Gunneridae</taxon>
        <taxon>Pentapetalae</taxon>
        <taxon>rosids</taxon>
        <taxon>malvids</taxon>
        <taxon>Brassicales</taxon>
        <taxon>Brassicaceae</taxon>
        <taxon>Camelineae</taxon>
        <taxon>Arabidopsis</taxon>
    </lineage>
</organism>